<organism evidence="2 3">
    <name type="scientific">Eutrema salsugineum</name>
    <name type="common">Saltwater cress</name>
    <name type="synonym">Sisymbrium salsugineum</name>
    <dbReference type="NCBI Taxonomy" id="72664"/>
    <lineage>
        <taxon>Eukaryota</taxon>
        <taxon>Viridiplantae</taxon>
        <taxon>Streptophyta</taxon>
        <taxon>Embryophyta</taxon>
        <taxon>Tracheophyta</taxon>
        <taxon>Spermatophyta</taxon>
        <taxon>Magnoliopsida</taxon>
        <taxon>eudicotyledons</taxon>
        <taxon>Gunneridae</taxon>
        <taxon>Pentapetalae</taxon>
        <taxon>rosids</taxon>
        <taxon>malvids</taxon>
        <taxon>Brassicales</taxon>
        <taxon>Brassicaceae</taxon>
        <taxon>Eutremeae</taxon>
        <taxon>Eutrema</taxon>
    </lineage>
</organism>
<dbReference type="eggNOG" id="ENOG502R1K9">
    <property type="taxonomic scope" value="Eukaryota"/>
</dbReference>
<dbReference type="OMA" id="DVIGHCD"/>
<dbReference type="Pfam" id="PF07734">
    <property type="entry name" value="FBA_1"/>
    <property type="match status" value="1"/>
</dbReference>
<dbReference type="SUPFAM" id="SSF81383">
    <property type="entry name" value="F-box domain"/>
    <property type="match status" value="1"/>
</dbReference>
<dbReference type="Gramene" id="ESQ46989">
    <property type="protein sequence ID" value="ESQ46989"/>
    <property type="gene ID" value="EUTSA_v10028334mg"/>
</dbReference>
<dbReference type="EMBL" id="KI517416">
    <property type="protein sequence ID" value="ESQ46989.1"/>
    <property type="molecule type" value="Genomic_DNA"/>
</dbReference>
<gene>
    <name evidence="2" type="ORF">EUTSA_v10028334mg</name>
</gene>
<sequence>MAGRSSNKKTIELPSDLVIEILARVPVKDLVRFRCVCKRWRLLFGAKNFINKQMTWAPRKLLGLQDNGEFPPRSILYEKGNNGKPKMTLKEADLTSGDKCLVGLDVIGHCDGLFCLRLQDRTLAVWNPLLRQVRKVSSKSTKPITSHDLIGFGYDHSIDDYKIVIFSAMSETIMAPKYWSRGEIFTVKSSSRWSLDQFPESIRRCFDIRGTLAGNKIFWQVNNDPDNAAEYETILSFDLLSEKFEYKSFPRNLKGLIRGLVAVRGSLGFVEMCMFQFWTKIVVWTASNDKSWSRLCIVKDFFDGFIGSLRNDAALLGTYKARKEWKVKYLGHEATSICAYNFENPKNPKFIEVETKFKSCSITLYDYVETLLP</sequence>
<feature type="non-terminal residue" evidence="2">
    <location>
        <position position="373"/>
    </location>
</feature>
<dbReference type="PROSITE" id="PS50181">
    <property type="entry name" value="FBOX"/>
    <property type="match status" value="1"/>
</dbReference>
<feature type="domain" description="F-box" evidence="1">
    <location>
        <begin position="7"/>
        <end position="59"/>
    </location>
</feature>
<proteinExistence type="predicted"/>
<dbReference type="OrthoDB" id="1686535at2759"/>
<evidence type="ECO:0000313" key="3">
    <source>
        <dbReference type="Proteomes" id="UP000030689"/>
    </source>
</evidence>
<dbReference type="AlphaFoldDB" id="V4LT77"/>
<dbReference type="Gene3D" id="1.20.1280.50">
    <property type="match status" value="1"/>
</dbReference>
<evidence type="ECO:0000259" key="1">
    <source>
        <dbReference type="PROSITE" id="PS50181"/>
    </source>
</evidence>
<dbReference type="Proteomes" id="UP000030689">
    <property type="component" value="Unassembled WGS sequence"/>
</dbReference>
<reference evidence="2 3" key="1">
    <citation type="journal article" date="2013" name="Front. Plant Sci.">
        <title>The Reference Genome of the Halophytic Plant Eutrema salsugineum.</title>
        <authorList>
            <person name="Yang R."/>
            <person name="Jarvis D.E."/>
            <person name="Chen H."/>
            <person name="Beilstein M.A."/>
            <person name="Grimwood J."/>
            <person name="Jenkins J."/>
            <person name="Shu S."/>
            <person name="Prochnik S."/>
            <person name="Xin M."/>
            <person name="Ma C."/>
            <person name="Schmutz J."/>
            <person name="Wing R.A."/>
            <person name="Mitchell-Olds T."/>
            <person name="Schumaker K.S."/>
            <person name="Wang X."/>
        </authorList>
    </citation>
    <scope>NUCLEOTIDE SEQUENCE [LARGE SCALE GENOMIC DNA]</scope>
</reference>
<dbReference type="NCBIfam" id="TIGR01640">
    <property type="entry name" value="F_box_assoc_1"/>
    <property type="match status" value="1"/>
</dbReference>
<dbReference type="InterPro" id="IPR001810">
    <property type="entry name" value="F-box_dom"/>
</dbReference>
<dbReference type="PANTHER" id="PTHR31672">
    <property type="entry name" value="BNACNNG10540D PROTEIN"/>
    <property type="match status" value="1"/>
</dbReference>
<accession>V4LT77</accession>
<keyword evidence="3" id="KW-1185">Reference proteome</keyword>
<dbReference type="InterPro" id="IPR036047">
    <property type="entry name" value="F-box-like_dom_sf"/>
</dbReference>
<protein>
    <recommendedName>
        <fullName evidence="1">F-box domain-containing protein</fullName>
    </recommendedName>
</protein>
<dbReference type="PANTHER" id="PTHR31672:SF13">
    <property type="entry name" value="F-BOX PROTEIN CPR30-LIKE"/>
    <property type="match status" value="1"/>
</dbReference>
<dbReference type="SMART" id="SM00256">
    <property type="entry name" value="FBOX"/>
    <property type="match status" value="1"/>
</dbReference>
<dbReference type="InterPro" id="IPR017451">
    <property type="entry name" value="F-box-assoc_interact_dom"/>
</dbReference>
<name>V4LT77_EUTSA</name>
<dbReference type="InterPro" id="IPR050796">
    <property type="entry name" value="SCF_F-box_component"/>
</dbReference>
<evidence type="ECO:0000313" key="2">
    <source>
        <dbReference type="EMBL" id="ESQ46989.1"/>
    </source>
</evidence>
<dbReference type="InterPro" id="IPR006527">
    <property type="entry name" value="F-box-assoc_dom_typ1"/>
</dbReference>
<dbReference type="KEGG" id="eus:EUTSA_v10028334mg"/>
<dbReference type="CDD" id="cd22157">
    <property type="entry name" value="F-box_AtFBW1-like"/>
    <property type="match status" value="1"/>
</dbReference>
<dbReference type="STRING" id="72664.V4LT77"/>
<dbReference type="Pfam" id="PF00646">
    <property type="entry name" value="F-box"/>
    <property type="match status" value="1"/>
</dbReference>